<keyword evidence="12" id="KW-1185">Reference proteome</keyword>
<name>A0ABU0E314_9FIRM</name>
<dbReference type="PANTHER" id="PTHR33989">
    <property type="match status" value="1"/>
</dbReference>
<feature type="transmembrane region" description="Helical" evidence="9">
    <location>
        <begin position="266"/>
        <end position="287"/>
    </location>
</feature>
<reference evidence="11 12" key="1">
    <citation type="submission" date="2023-07" db="EMBL/GenBank/DDBJ databases">
        <title>Genomic Encyclopedia of Type Strains, Phase IV (KMG-IV): sequencing the most valuable type-strain genomes for metagenomic binning, comparative biology and taxonomic classification.</title>
        <authorList>
            <person name="Goeker M."/>
        </authorList>
    </citation>
    <scope>NUCLEOTIDE SEQUENCE [LARGE SCALE GENOMIC DNA]</scope>
    <source>
        <strain evidence="11 12">DSM 16784</strain>
    </source>
</reference>
<dbReference type="PIRSF" id="PIRSF006351">
    <property type="entry name" value="PTS_EIIC-Cellobiose"/>
    <property type="match status" value="1"/>
</dbReference>
<comment type="subcellular location">
    <subcellularLocation>
        <location evidence="1">Cell membrane</location>
        <topology evidence="1">Multi-pass membrane protein</topology>
    </subcellularLocation>
</comment>
<feature type="transmembrane region" description="Helical" evidence="9">
    <location>
        <begin position="375"/>
        <end position="394"/>
    </location>
</feature>
<evidence type="ECO:0000256" key="6">
    <source>
        <dbReference type="ARBA" id="ARBA00022989"/>
    </source>
</evidence>
<keyword evidence="2 8" id="KW-0813">Transport</keyword>
<dbReference type="PANTHER" id="PTHR33989:SF4">
    <property type="entry name" value="PTS SYSTEM N,N'-DIACETYLCHITOBIOSE-SPECIFIC EIIC COMPONENT"/>
    <property type="match status" value="1"/>
</dbReference>
<feature type="transmembrane region" description="Helical" evidence="9">
    <location>
        <begin position="96"/>
        <end position="112"/>
    </location>
</feature>
<dbReference type="NCBIfam" id="TIGR00410">
    <property type="entry name" value="lacE"/>
    <property type="match status" value="1"/>
</dbReference>
<dbReference type="InterPro" id="IPR004501">
    <property type="entry name" value="PTS_EIIC_3"/>
</dbReference>
<dbReference type="Proteomes" id="UP001230220">
    <property type="component" value="Unassembled WGS sequence"/>
</dbReference>
<keyword evidence="3 8" id="KW-1003">Cell membrane</keyword>
<evidence type="ECO:0000313" key="12">
    <source>
        <dbReference type="Proteomes" id="UP001230220"/>
    </source>
</evidence>
<evidence type="ECO:0000256" key="7">
    <source>
        <dbReference type="ARBA" id="ARBA00023136"/>
    </source>
</evidence>
<keyword evidence="4 8" id="KW-0762">Sugar transport</keyword>
<protein>
    <recommendedName>
        <fullName evidence="8">Permease IIC component</fullName>
    </recommendedName>
</protein>
<feature type="transmembrane region" description="Helical" evidence="9">
    <location>
        <begin position="124"/>
        <end position="144"/>
    </location>
</feature>
<dbReference type="RefSeq" id="WP_307407576.1">
    <property type="nucleotide sequence ID" value="NZ_JAUSUR010000003.1"/>
</dbReference>
<feature type="transmembrane region" description="Helical" evidence="9">
    <location>
        <begin position="64"/>
        <end position="89"/>
    </location>
</feature>
<accession>A0ABU0E314</accession>
<dbReference type="PROSITE" id="PS51105">
    <property type="entry name" value="PTS_EIIC_TYPE_3"/>
    <property type="match status" value="1"/>
</dbReference>
<evidence type="ECO:0000313" key="11">
    <source>
        <dbReference type="EMBL" id="MDQ0361116.1"/>
    </source>
</evidence>
<comment type="function">
    <text evidence="8">The phosphoenolpyruvate-dependent sugar phosphotransferase system (PTS), a major carbohydrate active -transport system, catalyzes the phosphorylation of incoming sugar substrates concomitant with their translocation across the cell membrane.</text>
</comment>
<proteinExistence type="predicted"/>
<evidence type="ECO:0000256" key="1">
    <source>
        <dbReference type="ARBA" id="ARBA00004651"/>
    </source>
</evidence>
<evidence type="ECO:0000256" key="9">
    <source>
        <dbReference type="SAM" id="Phobius"/>
    </source>
</evidence>
<keyword evidence="5 9" id="KW-0812">Transmembrane</keyword>
<feature type="domain" description="PTS EIIC type-3" evidence="10">
    <location>
        <begin position="8"/>
        <end position="393"/>
    </location>
</feature>
<dbReference type="EMBL" id="JAUSUR010000003">
    <property type="protein sequence ID" value="MDQ0361116.1"/>
    <property type="molecule type" value="Genomic_DNA"/>
</dbReference>
<dbReference type="InterPro" id="IPR003352">
    <property type="entry name" value="PTS_EIIC"/>
</dbReference>
<organism evidence="11 12">
    <name type="scientific">Breznakia pachnodae</name>
    <dbReference type="NCBI Taxonomy" id="265178"/>
    <lineage>
        <taxon>Bacteria</taxon>
        <taxon>Bacillati</taxon>
        <taxon>Bacillota</taxon>
        <taxon>Erysipelotrichia</taxon>
        <taxon>Erysipelotrichales</taxon>
        <taxon>Erysipelotrichaceae</taxon>
        <taxon>Breznakia</taxon>
    </lineage>
</organism>
<evidence type="ECO:0000259" key="10">
    <source>
        <dbReference type="PROSITE" id="PS51105"/>
    </source>
</evidence>
<keyword evidence="6 9" id="KW-1133">Transmembrane helix</keyword>
<feature type="transmembrane region" description="Helical" evidence="9">
    <location>
        <begin position="232"/>
        <end position="254"/>
    </location>
</feature>
<dbReference type="InterPro" id="IPR004796">
    <property type="entry name" value="PTS_IIC_cello"/>
</dbReference>
<evidence type="ECO:0000256" key="2">
    <source>
        <dbReference type="ARBA" id="ARBA00022448"/>
    </source>
</evidence>
<comment type="caution">
    <text evidence="11">The sequence shown here is derived from an EMBL/GenBank/DDBJ whole genome shotgun (WGS) entry which is preliminary data.</text>
</comment>
<evidence type="ECO:0000256" key="4">
    <source>
        <dbReference type="ARBA" id="ARBA00022597"/>
    </source>
</evidence>
<gene>
    <name evidence="11" type="ORF">J2S15_001863</name>
</gene>
<evidence type="ECO:0000256" key="5">
    <source>
        <dbReference type="ARBA" id="ARBA00022692"/>
    </source>
</evidence>
<evidence type="ECO:0000256" key="8">
    <source>
        <dbReference type="PIRNR" id="PIRNR006351"/>
    </source>
</evidence>
<dbReference type="InterPro" id="IPR051088">
    <property type="entry name" value="PTS_Sugar-EIIC/EIIB"/>
</dbReference>
<sequence>MNKFSELLQNKLVPITNKFASLPFMIVLRSAIMTIVPLMIVGAVGTLMTNLPFEAAANFVAPAAPFFTALTNVTSNISGLVVVIGVGYYGSQHYNLDPIYGITAALASFFAASLSEELTIDTGAFGATGIFTAIIIGFISIYILNLCKKYRLEIRMPDGVPPAVAGSFSVIIALAISVALVLLVRIGLNLDVNTAITNLFMPLANILNTLPGLMLYSVLASLLFICGINPGVITGFLAPVFALNAEANAAALAAGISPTGFVTWGMYTIMACGGTGGTIGLSLLLLTSKAKAHKTLGKISILPSLFNINEPIIYGFPIMFNPVMFIPFILVPLINITATWLLMSSDIIGRIFIDIPWSTPAIFNGFLMTGGDIRTAIWTGIVVIISMACYYPFFKIAEKQELAIEQGIEEN</sequence>
<feature type="transmembrane region" description="Helical" evidence="9">
    <location>
        <begin position="21"/>
        <end position="44"/>
    </location>
</feature>
<feature type="transmembrane region" description="Helical" evidence="9">
    <location>
        <begin position="164"/>
        <end position="186"/>
    </location>
</feature>
<feature type="transmembrane region" description="Helical" evidence="9">
    <location>
        <begin position="206"/>
        <end position="225"/>
    </location>
</feature>
<dbReference type="Pfam" id="PF02378">
    <property type="entry name" value="PTS_EIIC"/>
    <property type="match status" value="1"/>
</dbReference>
<keyword evidence="7 8" id="KW-0472">Membrane</keyword>
<evidence type="ECO:0000256" key="3">
    <source>
        <dbReference type="ARBA" id="ARBA00022475"/>
    </source>
</evidence>